<comment type="catalytic activity">
    <reaction evidence="5 6">
        <text>holo-[ACP] + malonyl-CoA = malonyl-[ACP] + CoA</text>
        <dbReference type="Rhea" id="RHEA:41792"/>
        <dbReference type="Rhea" id="RHEA-COMP:9623"/>
        <dbReference type="Rhea" id="RHEA-COMP:9685"/>
        <dbReference type="ChEBI" id="CHEBI:57287"/>
        <dbReference type="ChEBI" id="CHEBI:57384"/>
        <dbReference type="ChEBI" id="CHEBI:64479"/>
        <dbReference type="ChEBI" id="CHEBI:78449"/>
        <dbReference type="EC" id="2.3.1.39"/>
    </reaction>
</comment>
<dbReference type="KEGG" id="mpsy:CEK71_17165"/>
<evidence type="ECO:0000256" key="2">
    <source>
        <dbReference type="ARBA" id="ARBA00018953"/>
    </source>
</evidence>
<dbReference type="FunFam" id="3.30.70.250:FF:000001">
    <property type="entry name" value="Malonyl CoA-acyl carrier protein transacylase"/>
    <property type="match status" value="1"/>
</dbReference>
<dbReference type="PIRSF" id="PIRSF000446">
    <property type="entry name" value="Mct"/>
    <property type="match status" value="1"/>
</dbReference>
<evidence type="ECO:0000256" key="5">
    <source>
        <dbReference type="ARBA" id="ARBA00048462"/>
    </source>
</evidence>
<comment type="similarity">
    <text evidence="6">Belongs to the fabD family.</text>
</comment>
<evidence type="ECO:0000313" key="11">
    <source>
        <dbReference type="Proteomes" id="UP000197019"/>
    </source>
</evidence>
<dbReference type="PANTHER" id="PTHR42681:SF1">
    <property type="entry name" value="MALONYL-COA-ACYL CARRIER PROTEIN TRANSACYLASE, MITOCHONDRIAL"/>
    <property type="match status" value="1"/>
</dbReference>
<dbReference type="SUPFAM" id="SSF55048">
    <property type="entry name" value="Probable ACP-binding domain of malonyl-CoA ACP transacylase"/>
    <property type="match status" value="1"/>
</dbReference>
<keyword evidence="4 6" id="KW-0012">Acyltransferase</keyword>
<dbReference type="Pfam" id="PF00698">
    <property type="entry name" value="Acyl_transf_1"/>
    <property type="match status" value="1"/>
</dbReference>
<dbReference type="InterPro" id="IPR014043">
    <property type="entry name" value="Acyl_transferase_dom"/>
</dbReference>
<dbReference type="InterPro" id="IPR001227">
    <property type="entry name" value="Ac_transferase_dom_sf"/>
</dbReference>
<evidence type="ECO:0000256" key="6">
    <source>
        <dbReference type="PIRNR" id="PIRNR000446"/>
    </source>
</evidence>
<dbReference type="EMBL" id="PGFZ01000004">
    <property type="protein sequence ID" value="POZ51913.1"/>
    <property type="molecule type" value="Genomic_DNA"/>
</dbReference>
<dbReference type="Gene3D" id="3.30.70.250">
    <property type="entry name" value="Malonyl-CoA ACP transacylase, ACP-binding"/>
    <property type="match status" value="1"/>
</dbReference>
<dbReference type="OrthoDB" id="9808564at2"/>
<dbReference type="SMART" id="SM00827">
    <property type="entry name" value="PKS_AT"/>
    <property type="match status" value="1"/>
</dbReference>
<feature type="domain" description="Malonyl-CoA:ACP transacylase (MAT)" evidence="8">
    <location>
        <begin position="11"/>
        <end position="300"/>
    </location>
</feature>
<feature type="active site" evidence="7">
    <location>
        <position position="205"/>
    </location>
</feature>
<evidence type="ECO:0000256" key="7">
    <source>
        <dbReference type="PIRSR" id="PIRSR000446-1"/>
    </source>
</evidence>
<reference evidence="9 11" key="1">
    <citation type="submission" date="2017-06" db="EMBL/GenBank/DDBJ databases">
        <title>Genome Sequencing of the methanotroph Methylovulum psychrotolerants str. HV10-M2 isolated from a high-altitude environment.</title>
        <authorList>
            <person name="Mateos-Rivera A."/>
        </authorList>
    </citation>
    <scope>NUCLEOTIDE SEQUENCE [LARGE SCALE GENOMIC DNA]</scope>
    <source>
        <strain evidence="9 11">HV10_M2</strain>
    </source>
</reference>
<evidence type="ECO:0000313" key="9">
    <source>
        <dbReference type="EMBL" id="ASF47656.1"/>
    </source>
</evidence>
<dbReference type="InterPro" id="IPR004410">
    <property type="entry name" value="Malonyl_CoA-ACP_transAc_FabD"/>
</dbReference>
<dbReference type="PANTHER" id="PTHR42681">
    <property type="entry name" value="MALONYL-COA-ACYL CARRIER PROTEIN TRANSACYLASE, MITOCHONDRIAL"/>
    <property type="match status" value="1"/>
</dbReference>
<feature type="active site" evidence="7">
    <location>
        <position position="96"/>
    </location>
</feature>
<dbReference type="InterPro" id="IPR016035">
    <property type="entry name" value="Acyl_Trfase/lysoPLipase"/>
</dbReference>
<evidence type="ECO:0000256" key="1">
    <source>
        <dbReference type="ARBA" id="ARBA00013258"/>
    </source>
</evidence>
<evidence type="ECO:0000256" key="3">
    <source>
        <dbReference type="ARBA" id="ARBA00022679"/>
    </source>
</evidence>
<dbReference type="SUPFAM" id="SSF52151">
    <property type="entry name" value="FabD/lysophospholipase-like"/>
    <property type="match status" value="1"/>
</dbReference>
<dbReference type="RefSeq" id="WP_088620526.1">
    <property type="nucleotide sequence ID" value="NZ_CP022129.1"/>
</dbReference>
<organism evidence="9 11">
    <name type="scientific">Methylovulum psychrotolerans</name>
    <dbReference type="NCBI Taxonomy" id="1704499"/>
    <lineage>
        <taxon>Bacteria</taxon>
        <taxon>Pseudomonadati</taxon>
        <taxon>Pseudomonadota</taxon>
        <taxon>Gammaproteobacteria</taxon>
        <taxon>Methylococcales</taxon>
        <taxon>Methylococcaceae</taxon>
        <taxon>Methylovulum</taxon>
    </lineage>
</organism>
<evidence type="ECO:0000313" key="12">
    <source>
        <dbReference type="Proteomes" id="UP000237423"/>
    </source>
</evidence>
<dbReference type="Proteomes" id="UP000237423">
    <property type="component" value="Unassembled WGS sequence"/>
</dbReference>
<dbReference type="GO" id="GO:0005829">
    <property type="term" value="C:cytosol"/>
    <property type="evidence" value="ECO:0007669"/>
    <property type="project" value="TreeGrafter"/>
</dbReference>
<evidence type="ECO:0000256" key="4">
    <source>
        <dbReference type="ARBA" id="ARBA00023315"/>
    </source>
</evidence>
<name>A0A1Z4C290_9GAMM</name>
<keyword evidence="3 6" id="KW-0808">Transferase</keyword>
<dbReference type="InterPro" id="IPR016036">
    <property type="entry name" value="Malonyl_transacylase_ACP-bd"/>
</dbReference>
<protein>
    <recommendedName>
        <fullName evidence="2 6">Malonyl CoA-acyl carrier protein transacylase</fullName>
        <ecNumber evidence="1 6">2.3.1.39</ecNumber>
    </recommendedName>
</protein>
<dbReference type="Gene3D" id="3.40.366.10">
    <property type="entry name" value="Malonyl-Coenzyme A Acyl Carrier Protein, domain 2"/>
    <property type="match status" value="1"/>
</dbReference>
<reference evidence="10 12" key="2">
    <citation type="submission" date="2017-11" db="EMBL/GenBank/DDBJ databases">
        <title>Draft Genome Sequence of Methylobacter psychrotolerans Sph1T, an Obligate Methanotroph from Low-Temperature Environments.</title>
        <authorList>
            <person name="Oshkin I.Y."/>
            <person name="Miroshnikov K."/>
            <person name="Belova S.E."/>
            <person name="Korzhenkov A."/>
            <person name="Toshchakov S.V."/>
            <person name="Dedysh S.N."/>
        </authorList>
    </citation>
    <scope>NUCLEOTIDE SEQUENCE [LARGE SCALE GENOMIC DNA]</scope>
    <source>
        <strain evidence="10 12">Sph1</strain>
    </source>
</reference>
<keyword evidence="11" id="KW-1185">Reference proteome</keyword>
<dbReference type="InterPro" id="IPR050858">
    <property type="entry name" value="Mal-CoA-ACP_Trans/PKS_FabD"/>
</dbReference>
<dbReference type="InterPro" id="IPR024925">
    <property type="entry name" value="Malonyl_CoA-ACP_transAc"/>
</dbReference>
<dbReference type="EMBL" id="CP022129">
    <property type="protein sequence ID" value="ASF47656.1"/>
    <property type="molecule type" value="Genomic_DNA"/>
</dbReference>
<dbReference type="AlphaFoldDB" id="A0A1Z4C290"/>
<gene>
    <name evidence="9" type="primary">fabD</name>
    <name evidence="10" type="ORF">AADEFJLK_02133</name>
    <name evidence="9" type="ORF">CEK71_17165</name>
</gene>
<sequence length="322" mass="34336">MSNQSSHLAFVFPGQGSQSVGMLADLAAHYPSVKQTFARASDALGKDLWRIVSEDPDKELDQTHNTQPIMLAAGVAAWEVWCQHSPLRPAWMAGHSLGEYTALVCAGALQFEEAIKLVALRGRLMQEAVPAGVGAMAAILGLDDDEVVALCAEVAGGEVVAAVNFNTPGQVVIAGHAAAVTRAMVAAKAKGAKRALPLPVSVPSHCALMQPAAIKLGEALMDVAVSVPNVELIHNVDIESHKDVGDIKAILVEQLYKPVRWVETVSYLQQQEVSCIVECGPGKVLLGLNKRIAKHLDHFALYDAETLEELLEAQALEVSYDD</sequence>
<dbReference type="GO" id="GO:0006633">
    <property type="term" value="P:fatty acid biosynthetic process"/>
    <property type="evidence" value="ECO:0007669"/>
    <property type="project" value="TreeGrafter"/>
</dbReference>
<proteinExistence type="inferred from homology"/>
<evidence type="ECO:0000313" key="10">
    <source>
        <dbReference type="EMBL" id="POZ51913.1"/>
    </source>
</evidence>
<dbReference type="EC" id="2.3.1.39" evidence="1 6"/>
<accession>A0A1Z4C290</accession>
<dbReference type="GO" id="GO:0004314">
    <property type="term" value="F:[acyl-carrier-protein] S-malonyltransferase activity"/>
    <property type="evidence" value="ECO:0007669"/>
    <property type="project" value="UniProtKB-EC"/>
</dbReference>
<evidence type="ECO:0000259" key="8">
    <source>
        <dbReference type="SMART" id="SM00827"/>
    </source>
</evidence>
<dbReference type="NCBIfam" id="TIGR00128">
    <property type="entry name" value="fabD"/>
    <property type="match status" value="1"/>
</dbReference>
<dbReference type="Proteomes" id="UP000197019">
    <property type="component" value="Chromosome"/>
</dbReference>